<proteinExistence type="predicted"/>
<feature type="transmembrane region" description="Helical" evidence="1">
    <location>
        <begin position="43"/>
        <end position="64"/>
    </location>
</feature>
<dbReference type="OrthoDB" id="2429786at2759"/>
<keyword evidence="3" id="KW-1185">Reference proteome</keyword>
<keyword evidence="1" id="KW-1133">Transmembrane helix</keyword>
<keyword evidence="1" id="KW-0472">Membrane</keyword>
<evidence type="ECO:0000313" key="3">
    <source>
        <dbReference type="Proteomes" id="UP000789759"/>
    </source>
</evidence>
<keyword evidence="1" id="KW-0812">Transmembrane</keyword>
<dbReference type="Proteomes" id="UP000789759">
    <property type="component" value="Unassembled WGS sequence"/>
</dbReference>
<accession>A0A9N9BG78</accession>
<evidence type="ECO:0000313" key="2">
    <source>
        <dbReference type="EMBL" id="CAG8566830.1"/>
    </source>
</evidence>
<organism evidence="2 3">
    <name type="scientific">Cetraspora pellucida</name>
    <dbReference type="NCBI Taxonomy" id="1433469"/>
    <lineage>
        <taxon>Eukaryota</taxon>
        <taxon>Fungi</taxon>
        <taxon>Fungi incertae sedis</taxon>
        <taxon>Mucoromycota</taxon>
        <taxon>Glomeromycotina</taxon>
        <taxon>Glomeromycetes</taxon>
        <taxon>Diversisporales</taxon>
        <taxon>Gigasporaceae</taxon>
        <taxon>Cetraspora</taxon>
    </lineage>
</organism>
<reference evidence="2" key="1">
    <citation type="submission" date="2021-06" db="EMBL/GenBank/DDBJ databases">
        <authorList>
            <person name="Kallberg Y."/>
            <person name="Tangrot J."/>
            <person name="Rosling A."/>
        </authorList>
    </citation>
    <scope>NUCLEOTIDE SEQUENCE</scope>
    <source>
        <strain evidence="2">FL966</strain>
    </source>
</reference>
<gene>
    <name evidence="2" type="ORF">CPELLU_LOCUS5468</name>
</gene>
<dbReference type="AlphaFoldDB" id="A0A9N9BG78"/>
<protein>
    <submittedName>
        <fullName evidence="2">13307_t:CDS:1</fullName>
    </submittedName>
</protein>
<evidence type="ECO:0000256" key="1">
    <source>
        <dbReference type="SAM" id="Phobius"/>
    </source>
</evidence>
<sequence length="132" mass="15470">MAKGKRKPRWLYLLIVPNFILMIICPIIGMLDEFTYSPSEFVLNFFTISWFVITIAEIVKIKIFDETHGELRYNKGAEYTSFVLFIIVKWYLRGYEKIEDDDKESKGRETVEVEKQPEILKPVAVKSSNVIV</sequence>
<comment type="caution">
    <text evidence="2">The sequence shown here is derived from an EMBL/GenBank/DDBJ whole genome shotgun (WGS) entry which is preliminary data.</text>
</comment>
<feature type="transmembrane region" description="Helical" evidence="1">
    <location>
        <begin position="12"/>
        <end position="31"/>
    </location>
</feature>
<name>A0A9N9BG78_9GLOM</name>
<dbReference type="EMBL" id="CAJVQA010003114">
    <property type="protein sequence ID" value="CAG8566830.1"/>
    <property type="molecule type" value="Genomic_DNA"/>
</dbReference>